<reference evidence="2 3" key="1">
    <citation type="submission" date="2018-05" db="EMBL/GenBank/DDBJ databases">
        <title>Antimicrobial susceptibility testing and genomic analysis of Arcobacter skirrowii strains and one Arcobacter butzleri isolated from German poultry farms.</title>
        <authorList>
            <person name="Haenel I."/>
            <person name="Hotzel H."/>
            <person name="Tomaso H."/>
            <person name="Busch A."/>
        </authorList>
    </citation>
    <scope>NUCLEOTIDE SEQUENCE [LARGE SCALE GENOMIC DNA]</scope>
    <source>
        <strain evidence="3">v</strain>
    </source>
</reference>
<evidence type="ECO:0000256" key="1">
    <source>
        <dbReference type="SAM" id="SignalP"/>
    </source>
</evidence>
<organism evidence="2 3">
    <name type="scientific">Aliarcobacter skirrowii</name>
    <dbReference type="NCBI Taxonomy" id="28200"/>
    <lineage>
        <taxon>Bacteria</taxon>
        <taxon>Pseudomonadati</taxon>
        <taxon>Campylobacterota</taxon>
        <taxon>Epsilonproteobacteria</taxon>
        <taxon>Campylobacterales</taxon>
        <taxon>Arcobacteraceae</taxon>
        <taxon>Aliarcobacter</taxon>
    </lineage>
</organism>
<gene>
    <name evidence="2" type="ORF">DF188_02495</name>
</gene>
<dbReference type="RefSeq" id="WP_109158152.1">
    <property type="nucleotide sequence ID" value="NZ_QEYI01000001.1"/>
</dbReference>
<dbReference type="Proteomes" id="UP000245014">
    <property type="component" value="Unassembled WGS sequence"/>
</dbReference>
<accession>A0A2U2C3H7</accession>
<name>A0A2U2C3H7_9BACT</name>
<sequence length="147" mass="16635">MKIYLKILTLGLFSSLLFGANLPNIWTTGFGQGWLEYNISNEKEQFLIISCNVGYDDETDHNIVFSTSSKEFSGEDLAFIMDGNTYYPLSMPTNTRNGANMWSEFSNDISKAQKIEVYNENKKIGEFNPSKESSKKVLKDGLCDPMI</sequence>
<keyword evidence="1" id="KW-0732">Signal</keyword>
<dbReference type="EMBL" id="QEYI01000001">
    <property type="protein sequence ID" value="PWE23560.1"/>
    <property type="molecule type" value="Genomic_DNA"/>
</dbReference>
<evidence type="ECO:0000313" key="3">
    <source>
        <dbReference type="Proteomes" id="UP000245014"/>
    </source>
</evidence>
<feature type="chain" id="PRO_5015420747" evidence="1">
    <location>
        <begin position="20"/>
        <end position="147"/>
    </location>
</feature>
<proteinExistence type="predicted"/>
<dbReference type="AlphaFoldDB" id="A0A2U2C3H7"/>
<comment type="caution">
    <text evidence="2">The sequence shown here is derived from an EMBL/GenBank/DDBJ whole genome shotgun (WGS) entry which is preliminary data.</text>
</comment>
<protein>
    <submittedName>
        <fullName evidence="2">Uncharacterized protein</fullName>
    </submittedName>
</protein>
<evidence type="ECO:0000313" key="2">
    <source>
        <dbReference type="EMBL" id="PWE23560.1"/>
    </source>
</evidence>
<feature type="signal peptide" evidence="1">
    <location>
        <begin position="1"/>
        <end position="19"/>
    </location>
</feature>